<dbReference type="OrthoDB" id="10627703at2759"/>
<organism evidence="2 3">
    <name type="scientific">Polysphondylium violaceum</name>
    <dbReference type="NCBI Taxonomy" id="133409"/>
    <lineage>
        <taxon>Eukaryota</taxon>
        <taxon>Amoebozoa</taxon>
        <taxon>Evosea</taxon>
        <taxon>Eumycetozoa</taxon>
        <taxon>Dictyostelia</taxon>
        <taxon>Dictyosteliales</taxon>
        <taxon>Dictyosteliaceae</taxon>
        <taxon>Polysphondylium</taxon>
    </lineage>
</organism>
<dbReference type="Proteomes" id="UP000695562">
    <property type="component" value="Unassembled WGS sequence"/>
</dbReference>
<dbReference type="EMBL" id="AJWJ01000319">
    <property type="protein sequence ID" value="KAF2072000.1"/>
    <property type="molecule type" value="Genomic_DNA"/>
</dbReference>
<evidence type="ECO:0000313" key="3">
    <source>
        <dbReference type="Proteomes" id="UP000695562"/>
    </source>
</evidence>
<comment type="caution">
    <text evidence="2">The sequence shown here is derived from an EMBL/GenBank/DDBJ whole genome shotgun (WGS) entry which is preliminary data.</text>
</comment>
<reference evidence="2" key="1">
    <citation type="submission" date="2020-01" db="EMBL/GenBank/DDBJ databases">
        <title>Development of genomics and gene disruption for Polysphondylium violaceum indicates a role for the polyketide synthase stlB in stalk morphogenesis.</title>
        <authorList>
            <person name="Narita B."/>
            <person name="Kawabe Y."/>
            <person name="Kin K."/>
            <person name="Saito T."/>
            <person name="Gibbs R."/>
            <person name="Kuspa A."/>
            <person name="Muzny D."/>
            <person name="Queller D."/>
            <person name="Richards S."/>
            <person name="Strassman J."/>
            <person name="Sucgang R."/>
            <person name="Worley K."/>
            <person name="Schaap P."/>
        </authorList>
    </citation>
    <scope>NUCLEOTIDE SEQUENCE</scope>
    <source>
        <strain evidence="2">QSvi11</strain>
    </source>
</reference>
<gene>
    <name evidence="2" type="ORF">CYY_006689</name>
</gene>
<feature type="compositionally biased region" description="Low complexity" evidence="1">
    <location>
        <begin position="107"/>
        <end position="121"/>
    </location>
</feature>
<name>A0A8J4UY36_9MYCE</name>
<accession>A0A8J4UY36</accession>
<feature type="compositionally biased region" description="Basic and acidic residues" evidence="1">
    <location>
        <begin position="529"/>
        <end position="538"/>
    </location>
</feature>
<keyword evidence="3" id="KW-1185">Reference proteome</keyword>
<dbReference type="AlphaFoldDB" id="A0A8J4UY36"/>
<evidence type="ECO:0000313" key="2">
    <source>
        <dbReference type="EMBL" id="KAF2072000.1"/>
    </source>
</evidence>
<proteinExistence type="predicted"/>
<protein>
    <submittedName>
        <fullName evidence="2">Uncharacterized protein</fullName>
    </submittedName>
</protein>
<evidence type="ECO:0000256" key="1">
    <source>
        <dbReference type="SAM" id="MobiDB-lite"/>
    </source>
</evidence>
<sequence length="940" mass="110822">MLAYRNSSSRFINYLIASSNQHIYKNRYTISNAKHVYYSTASTTNATPTAGIFNNTTSHNPIPSNIIFDETKINLDNSNNSSINSNRKSTWSDTRTSLINDDEYDINNSNNSNSNNSNNSNDDGTGEDPTTIEFYKSLKEGNIAESIESFNKLAFKSESVVNTDIYQKCFEDIMEKAIDIKESFLMFRITDFFKENVLFFPQYVNIDSFKKFIDRLAEFDQENIKNGLDETLPYYSHLYKNTVTHLHQFHLLSPETLLFLMKQRLRYQDFENFDLLLQFYLLVSPGAKLSEISLTKSKFSHHHGSNNNLVVAKSFELMHLLVIKESMLNNLVGVKNLLTEMALHKMQPDPSIFQPIFELCIRNDQANEIENIFNIFPLMPSERIYTLFFYNQIKGNVQIFRRLESVLIKQPKPQQRVTIESIIRILLVHNRYELALDWFQKYTIIYTSGPSVSNLLNFAFYHSENDKITFYRRYWKERIHEFKVEMGYNIHIEAEIYSKYKSIQLERILNNIESYRELLTPIWKKQDKQLDNDGKNDNSDNSNYDSTPNPIPFTDKVVQFEKTDKQIDIFIEKGAIDDLIKYIKTEYFEKDRILPGTTFLRSIYLIRTKLYKYYVFLSEASPYYRSIFFDSCFYNTYLQMDLNKGISFLKQEREWFYNSSAIQNSILKSLLTMNQVEITTHMAMTMYKKKIDISKCIDFYGHKCLFEKAQWKMPMVLFNAFFKKKKSRTISNMFLTSLVDQQRYTEALDYIAKNPHLKDQETYKILCRRVYPILNPLNSVENLEVWIKLLEEMDNQERSKAIFYDNFFTSLSENGSSDVVVDIIEKDPSIITSHLAQTTLYLILKVIKDDRKRLEIFKKTRAFDAYYEDVINLLNESNQKIKDPYFDSIKLLKSNLHSQKKSPPADHQSMKNTLSDETKDFIYSNYIDRNNCKVDDYFIL</sequence>
<feature type="region of interest" description="Disordered" evidence="1">
    <location>
        <begin position="102"/>
        <end position="130"/>
    </location>
</feature>
<feature type="region of interest" description="Disordered" evidence="1">
    <location>
        <begin position="529"/>
        <end position="551"/>
    </location>
</feature>